<evidence type="ECO:0000313" key="1">
    <source>
        <dbReference type="EMBL" id="SER12168.1"/>
    </source>
</evidence>
<gene>
    <name evidence="1" type="ORF">SAMN05444355_10768</name>
</gene>
<name>A0A1H9LLC9_FLAFI</name>
<protein>
    <submittedName>
        <fullName evidence="1">Uncharacterized protein</fullName>
    </submittedName>
</protein>
<dbReference type="RefSeq" id="WP_262488759.1">
    <property type="nucleotide sequence ID" value="NZ_CBCRVS010000005.1"/>
</dbReference>
<reference evidence="2" key="1">
    <citation type="submission" date="2016-10" db="EMBL/GenBank/DDBJ databases">
        <authorList>
            <person name="Varghese N."/>
            <person name="Submissions S."/>
        </authorList>
    </citation>
    <scope>NUCLEOTIDE SEQUENCE [LARGE SCALE GENOMIC DNA]</scope>
    <source>
        <strain evidence="2">DSM 15719</strain>
    </source>
</reference>
<evidence type="ECO:0000313" key="2">
    <source>
        <dbReference type="Proteomes" id="UP000183658"/>
    </source>
</evidence>
<keyword evidence="2" id="KW-1185">Reference proteome</keyword>
<dbReference type="EMBL" id="FOFZ01000007">
    <property type="protein sequence ID" value="SER12168.1"/>
    <property type="molecule type" value="Genomic_DNA"/>
</dbReference>
<proteinExistence type="predicted"/>
<sequence length="41" mass="4844">MISHFLHIPFPEKLTDDIWINKWAQVKWLIKKGLVAPKTAE</sequence>
<dbReference type="AlphaFoldDB" id="A0A1H9LLC9"/>
<organism evidence="1 2">
    <name type="scientific">Flavobacterium frigoris</name>
    <dbReference type="NCBI Taxonomy" id="229204"/>
    <lineage>
        <taxon>Bacteria</taxon>
        <taxon>Pseudomonadati</taxon>
        <taxon>Bacteroidota</taxon>
        <taxon>Flavobacteriia</taxon>
        <taxon>Flavobacteriales</taxon>
        <taxon>Flavobacteriaceae</taxon>
        <taxon>Flavobacterium</taxon>
    </lineage>
</organism>
<dbReference type="Proteomes" id="UP000183658">
    <property type="component" value="Unassembled WGS sequence"/>
</dbReference>
<accession>A0A1H9LLC9</accession>